<dbReference type="PROSITE" id="PS00688">
    <property type="entry name" value="SIGMA54_INTERACT_3"/>
    <property type="match status" value="1"/>
</dbReference>
<dbReference type="EMBL" id="RKST01000005">
    <property type="protein sequence ID" value="RUM98777.1"/>
    <property type="molecule type" value="Genomic_DNA"/>
</dbReference>
<evidence type="ECO:0000256" key="2">
    <source>
        <dbReference type="ARBA" id="ARBA00022741"/>
    </source>
</evidence>
<dbReference type="FunFam" id="3.40.50.2300:FF:000018">
    <property type="entry name" value="DNA-binding transcriptional regulator NtrC"/>
    <property type="match status" value="1"/>
</dbReference>
<name>A0A432V9D6_9HYPH</name>
<keyword evidence="5" id="KW-0805">Transcription regulation</keyword>
<dbReference type="FunFam" id="3.40.50.300:FF:000006">
    <property type="entry name" value="DNA-binding transcriptional regulator NtrC"/>
    <property type="match status" value="1"/>
</dbReference>
<dbReference type="InterPro" id="IPR001789">
    <property type="entry name" value="Sig_transdc_resp-reg_receiver"/>
</dbReference>
<feature type="modified residue" description="4-aspartylphosphate" evidence="8">
    <location>
        <position position="54"/>
    </location>
</feature>
<dbReference type="PROSITE" id="PS50045">
    <property type="entry name" value="SIGMA54_INTERACT_4"/>
    <property type="match status" value="1"/>
</dbReference>
<evidence type="ECO:0000256" key="5">
    <source>
        <dbReference type="ARBA" id="ARBA00023015"/>
    </source>
</evidence>
<evidence type="ECO:0000256" key="7">
    <source>
        <dbReference type="ARBA" id="ARBA00023163"/>
    </source>
</evidence>
<keyword evidence="12" id="KW-1185">Reference proteome</keyword>
<dbReference type="GO" id="GO:0005524">
    <property type="term" value="F:ATP binding"/>
    <property type="evidence" value="ECO:0007669"/>
    <property type="project" value="UniProtKB-KW"/>
</dbReference>
<reference evidence="11 12" key="1">
    <citation type="submission" date="2018-11" db="EMBL/GenBank/DDBJ databases">
        <title>Pseudaminobacter arsenicus sp. nov., an arsenic-resistant bacterium isolated from arsenic-rich aquifers.</title>
        <authorList>
            <person name="Mu Y."/>
        </authorList>
    </citation>
    <scope>NUCLEOTIDE SEQUENCE [LARGE SCALE GENOMIC DNA]</scope>
    <source>
        <strain evidence="11 12">CB3</strain>
    </source>
</reference>
<dbReference type="Proteomes" id="UP000281647">
    <property type="component" value="Unassembled WGS sequence"/>
</dbReference>
<feature type="domain" description="Response regulatory" evidence="10">
    <location>
        <begin position="5"/>
        <end position="119"/>
    </location>
</feature>
<organism evidence="11 12">
    <name type="scientific">Borborobacter arsenicus</name>
    <dbReference type="NCBI Taxonomy" id="1851146"/>
    <lineage>
        <taxon>Bacteria</taxon>
        <taxon>Pseudomonadati</taxon>
        <taxon>Pseudomonadota</taxon>
        <taxon>Alphaproteobacteria</taxon>
        <taxon>Hyphomicrobiales</taxon>
        <taxon>Phyllobacteriaceae</taxon>
        <taxon>Borborobacter</taxon>
    </lineage>
</organism>
<keyword evidence="4" id="KW-0902">Two-component regulatory system</keyword>
<dbReference type="SUPFAM" id="SSF52172">
    <property type="entry name" value="CheY-like"/>
    <property type="match status" value="1"/>
</dbReference>
<evidence type="ECO:0000259" key="10">
    <source>
        <dbReference type="PROSITE" id="PS50110"/>
    </source>
</evidence>
<evidence type="ECO:0000256" key="6">
    <source>
        <dbReference type="ARBA" id="ARBA00023159"/>
    </source>
</evidence>
<keyword evidence="1 8" id="KW-0597">Phosphoprotein</keyword>
<dbReference type="InterPro" id="IPR027417">
    <property type="entry name" value="P-loop_NTPase"/>
</dbReference>
<dbReference type="Pfam" id="PF02954">
    <property type="entry name" value="HTH_8"/>
    <property type="match status" value="1"/>
</dbReference>
<dbReference type="GO" id="GO:0000160">
    <property type="term" value="P:phosphorelay signal transduction system"/>
    <property type="evidence" value="ECO:0007669"/>
    <property type="project" value="UniProtKB-KW"/>
</dbReference>
<keyword evidence="2" id="KW-0547">Nucleotide-binding</keyword>
<keyword evidence="7" id="KW-0804">Transcription</keyword>
<evidence type="ECO:0000313" key="12">
    <source>
        <dbReference type="Proteomes" id="UP000281647"/>
    </source>
</evidence>
<evidence type="ECO:0000256" key="3">
    <source>
        <dbReference type="ARBA" id="ARBA00022840"/>
    </source>
</evidence>
<evidence type="ECO:0000256" key="4">
    <source>
        <dbReference type="ARBA" id="ARBA00023012"/>
    </source>
</evidence>
<proteinExistence type="predicted"/>
<dbReference type="Pfam" id="PF00158">
    <property type="entry name" value="Sigma54_activat"/>
    <property type="match status" value="1"/>
</dbReference>
<accession>A0A432V9D6</accession>
<dbReference type="Pfam" id="PF00072">
    <property type="entry name" value="Response_reg"/>
    <property type="match status" value="1"/>
</dbReference>
<dbReference type="GO" id="GO:0043565">
    <property type="term" value="F:sequence-specific DNA binding"/>
    <property type="evidence" value="ECO:0007669"/>
    <property type="project" value="InterPro"/>
</dbReference>
<dbReference type="PROSITE" id="PS50110">
    <property type="entry name" value="RESPONSE_REGULATORY"/>
    <property type="match status" value="1"/>
</dbReference>
<dbReference type="Pfam" id="PF25601">
    <property type="entry name" value="AAA_lid_14"/>
    <property type="match status" value="1"/>
</dbReference>
<dbReference type="RefSeq" id="WP_128624843.1">
    <property type="nucleotide sequence ID" value="NZ_ML133509.1"/>
</dbReference>
<evidence type="ECO:0000256" key="8">
    <source>
        <dbReference type="PROSITE-ProRule" id="PRU00169"/>
    </source>
</evidence>
<gene>
    <name evidence="11" type="ORF">EET67_06655</name>
</gene>
<comment type="caution">
    <text evidence="11">The sequence shown here is derived from an EMBL/GenBank/DDBJ whole genome shotgun (WGS) entry which is preliminary data.</text>
</comment>
<dbReference type="SUPFAM" id="SSF52540">
    <property type="entry name" value="P-loop containing nucleoside triphosphate hydrolases"/>
    <property type="match status" value="1"/>
</dbReference>
<dbReference type="InterPro" id="IPR025944">
    <property type="entry name" value="Sigma_54_int_dom_CS"/>
</dbReference>
<dbReference type="InterPro" id="IPR009057">
    <property type="entry name" value="Homeodomain-like_sf"/>
</dbReference>
<dbReference type="SUPFAM" id="SSF46689">
    <property type="entry name" value="Homeodomain-like"/>
    <property type="match status" value="1"/>
</dbReference>
<evidence type="ECO:0000259" key="9">
    <source>
        <dbReference type="PROSITE" id="PS50045"/>
    </source>
</evidence>
<evidence type="ECO:0000313" key="11">
    <source>
        <dbReference type="EMBL" id="RUM98777.1"/>
    </source>
</evidence>
<dbReference type="Gene3D" id="3.40.50.2300">
    <property type="match status" value="1"/>
</dbReference>
<dbReference type="SMART" id="SM00382">
    <property type="entry name" value="AAA"/>
    <property type="match status" value="1"/>
</dbReference>
<sequence length="447" mass="48913">MKPPLVLLVEDEDELRRSTAQSLDLSGFAVRDMASAERALDLINPGFNGIVVTDIRMPGMDGMTLMGRIHEIDADIPVILTTGHGDVQLAVKAMREGAYDFIEKPFATENLATVVARALDRRNLVLENRLLRAVAGKRDDIEARLPGRTQAMIDLRYRLRAVAATDADVLIVGDTGTGKEVAARALHDISGRASKPFVAINCAALPANLIESELFGHEAGAFAGAIRARFGKFEHARGGTILLDEIGSMPADLQAKLLRVIQERVITRLGSNEPIPLDVRFIATSKGDLEAEVAAGHFRADLLYRLNVITLRLPSLAARREDVPLLFLQLIREAAARYRLDEVDVPPHVIADIAHRNWPGNVRELRNAADRYVLGLGLSSDEDATPDNGPPRLADRVADFEKSVISGALLAHAGSLKAVYESLGISRKTLYEKMQRYGLDKRYSGQE</sequence>
<dbReference type="InterPro" id="IPR003593">
    <property type="entry name" value="AAA+_ATPase"/>
</dbReference>
<keyword evidence="3" id="KW-0067">ATP-binding</keyword>
<dbReference type="PANTHER" id="PTHR32071">
    <property type="entry name" value="TRANSCRIPTIONAL REGULATORY PROTEIN"/>
    <property type="match status" value="1"/>
</dbReference>
<dbReference type="InterPro" id="IPR002078">
    <property type="entry name" value="Sigma_54_int"/>
</dbReference>
<dbReference type="AlphaFoldDB" id="A0A432V9D6"/>
<dbReference type="CDD" id="cd00009">
    <property type="entry name" value="AAA"/>
    <property type="match status" value="1"/>
</dbReference>
<dbReference type="InterPro" id="IPR011006">
    <property type="entry name" value="CheY-like_superfamily"/>
</dbReference>
<dbReference type="GO" id="GO:0006355">
    <property type="term" value="P:regulation of DNA-templated transcription"/>
    <property type="evidence" value="ECO:0007669"/>
    <property type="project" value="InterPro"/>
</dbReference>
<feature type="domain" description="Sigma-54 factor interaction" evidence="9">
    <location>
        <begin position="145"/>
        <end position="374"/>
    </location>
</feature>
<dbReference type="Gene3D" id="1.10.10.60">
    <property type="entry name" value="Homeodomain-like"/>
    <property type="match status" value="1"/>
</dbReference>
<dbReference type="PANTHER" id="PTHR32071:SF57">
    <property type="entry name" value="C4-DICARBOXYLATE TRANSPORT TRANSCRIPTIONAL REGULATORY PROTEIN DCTD"/>
    <property type="match status" value="1"/>
</dbReference>
<dbReference type="InterPro" id="IPR002197">
    <property type="entry name" value="HTH_Fis"/>
</dbReference>
<dbReference type="InterPro" id="IPR058031">
    <property type="entry name" value="AAA_lid_NorR"/>
</dbReference>
<protein>
    <submittedName>
        <fullName evidence="11">Sigma-54-dependent Fis family transcriptional regulator</fullName>
    </submittedName>
</protein>
<keyword evidence="6" id="KW-0010">Activator</keyword>
<dbReference type="CDD" id="cd17549">
    <property type="entry name" value="REC_DctD-like"/>
    <property type="match status" value="1"/>
</dbReference>
<dbReference type="Gene3D" id="3.40.50.300">
    <property type="entry name" value="P-loop containing nucleotide triphosphate hydrolases"/>
    <property type="match status" value="1"/>
</dbReference>
<evidence type="ECO:0000256" key="1">
    <source>
        <dbReference type="ARBA" id="ARBA00022553"/>
    </source>
</evidence>
<dbReference type="Gene3D" id="1.10.8.60">
    <property type="match status" value="1"/>
</dbReference>
<dbReference type="SMART" id="SM00448">
    <property type="entry name" value="REC"/>
    <property type="match status" value="1"/>
</dbReference>
<dbReference type="OrthoDB" id="9804019at2"/>